<dbReference type="InterPro" id="IPR009003">
    <property type="entry name" value="Peptidase_S1_PA"/>
</dbReference>
<proteinExistence type="predicted"/>
<comment type="caution">
    <text evidence="1">The sequence shown here is derived from an EMBL/GenBank/DDBJ whole genome shotgun (WGS) entry which is preliminary data.</text>
</comment>
<dbReference type="EMBL" id="JEMY01000003">
    <property type="protein sequence ID" value="EXI91012.1"/>
    <property type="molecule type" value="Genomic_DNA"/>
</dbReference>
<sequence>MSLWSRIRFHLRNRLGHLPGSFPQPAARARAAALRGWSAVAAASLLFFIAPAAADLPDVIDRVKPSIVVIGTYQLTRSPQFMMRGTGFVVGDGRQVATNSHVLPDKIDEAAGERLVIMARPAGPSLQRREARTVAVDKIHDLALLRVDGPSMPALTLHDSDRVREGQAVAFTGFPIGAVLGLSPVTHRGIISSITPIVLPSSNARNLNAKVIARLRRGSFDIFQLDATAYPGNSGGPLYELDRGEVVGIINMVFVKESKESTLSKPSGISFAIPSEYLSDLLREARQ</sequence>
<reference evidence="1" key="1">
    <citation type="submission" date="2014-02" db="EMBL/GenBank/DDBJ databases">
        <title>Expanding our view of genomic diversity in Candidatus Accumulibacter clades.</title>
        <authorList>
            <person name="Skennerton C.T."/>
            <person name="Barr J.J."/>
            <person name="Slater F.R."/>
            <person name="Bond P.L."/>
            <person name="Tyson G.W."/>
        </authorList>
    </citation>
    <scope>NUCLEOTIDE SEQUENCE [LARGE SCALE GENOMIC DNA]</scope>
</reference>
<keyword evidence="2" id="KW-1185">Reference proteome</keyword>
<protein>
    <submittedName>
        <fullName evidence="1">Periplasmic serine endoprotease DegP-like</fullName>
        <ecNumber evidence="1">3.4.21.107</ecNumber>
    </submittedName>
</protein>
<dbReference type="GO" id="GO:0008233">
    <property type="term" value="F:peptidase activity"/>
    <property type="evidence" value="ECO:0007669"/>
    <property type="project" value="UniProtKB-KW"/>
</dbReference>
<dbReference type="SUPFAM" id="SSF50494">
    <property type="entry name" value="Trypsin-like serine proteases"/>
    <property type="match status" value="1"/>
</dbReference>
<keyword evidence="1" id="KW-0378">Hydrolase</keyword>
<dbReference type="Proteomes" id="UP000022141">
    <property type="component" value="Unassembled WGS sequence"/>
</dbReference>
<dbReference type="GO" id="GO:0006508">
    <property type="term" value="P:proteolysis"/>
    <property type="evidence" value="ECO:0007669"/>
    <property type="project" value="UniProtKB-KW"/>
</dbReference>
<dbReference type="Pfam" id="PF13365">
    <property type="entry name" value="Trypsin_2"/>
    <property type="match status" value="1"/>
</dbReference>
<dbReference type="PANTHER" id="PTHR43019">
    <property type="entry name" value="SERINE ENDOPROTEASE DEGS"/>
    <property type="match status" value="1"/>
</dbReference>
<dbReference type="PATRIC" id="fig|1454004.3.peg.364"/>
<name>A0A011QP09_ACCRE</name>
<gene>
    <name evidence="1" type="primary">mucD_1</name>
    <name evidence="1" type="ORF">AW11_00353</name>
</gene>
<dbReference type="Gene3D" id="2.40.10.10">
    <property type="entry name" value="Trypsin-like serine proteases"/>
    <property type="match status" value="2"/>
</dbReference>
<dbReference type="eggNOG" id="COG0265">
    <property type="taxonomic scope" value="Bacteria"/>
</dbReference>
<accession>A0A011QP09</accession>
<organism evidence="1 2">
    <name type="scientific">Accumulibacter regalis</name>
    <dbReference type="NCBI Taxonomy" id="522306"/>
    <lineage>
        <taxon>Bacteria</taxon>
        <taxon>Pseudomonadati</taxon>
        <taxon>Pseudomonadota</taxon>
        <taxon>Betaproteobacteria</taxon>
        <taxon>Candidatus Accumulibacter</taxon>
    </lineage>
</organism>
<dbReference type="EC" id="3.4.21.107" evidence="1"/>
<dbReference type="PANTHER" id="PTHR43019:SF23">
    <property type="entry name" value="PROTEASE DO-LIKE 5, CHLOROPLASTIC"/>
    <property type="match status" value="1"/>
</dbReference>
<dbReference type="STRING" id="1454004.AW11_00353"/>
<evidence type="ECO:0000313" key="1">
    <source>
        <dbReference type="EMBL" id="EXI91012.1"/>
    </source>
</evidence>
<evidence type="ECO:0000313" key="2">
    <source>
        <dbReference type="Proteomes" id="UP000022141"/>
    </source>
</evidence>
<dbReference type="AlphaFoldDB" id="A0A011QP09"/>
<dbReference type="InterPro" id="IPR043504">
    <property type="entry name" value="Peptidase_S1_PA_chymotrypsin"/>
</dbReference>